<reference evidence="5" key="2">
    <citation type="submission" date="2017-06" db="EMBL/GenBank/DDBJ databases">
        <title>The pomegranate genome and the genomics of punicalagin biosynthesis.</title>
        <authorList>
            <person name="Xu C."/>
        </authorList>
    </citation>
    <scope>NUCLEOTIDE SEQUENCE [LARGE SCALE GENOMIC DNA]</scope>
    <source>
        <tissue evidence="5">Fresh leaf</tissue>
    </source>
</reference>
<sequence>MTKVAAFHMLAAAFFIYPFLFSFSFLASGDKGVETHGVFGRIVDRKLMGLKKEKLTHFKLYWQEVVSGKKPTSIRVVQPVNGSSISFGLVQMYDNTLTTGSDPGSKMVGRAQGLFTQAGQNVVALLMAQNFVFLQGKYNGSTITVLGRNPVFDAEREMPILGGSGLFRFARGYVQIRTHTFDPKTLDSIIEYNVYVLHY</sequence>
<keyword evidence="3 4" id="KW-0964">Secreted</keyword>
<keyword evidence="7" id="KW-1185">Reference proteome</keyword>
<evidence type="ECO:0000256" key="4">
    <source>
        <dbReference type="RuleBase" id="RU363099"/>
    </source>
</evidence>
<evidence type="ECO:0000313" key="5">
    <source>
        <dbReference type="EMBL" id="OWM62866.1"/>
    </source>
</evidence>
<reference evidence="8" key="4">
    <citation type="submission" date="2025-04" db="UniProtKB">
        <authorList>
            <consortium name="RefSeq"/>
        </authorList>
    </citation>
    <scope>IDENTIFICATION</scope>
    <source>
        <tissue evidence="8">Leaf</tissue>
    </source>
</reference>
<evidence type="ECO:0000256" key="2">
    <source>
        <dbReference type="ARBA" id="ARBA00011738"/>
    </source>
</evidence>
<organism evidence="5 6">
    <name type="scientific">Punica granatum</name>
    <name type="common">Pomegranate</name>
    <dbReference type="NCBI Taxonomy" id="22663"/>
    <lineage>
        <taxon>Eukaryota</taxon>
        <taxon>Viridiplantae</taxon>
        <taxon>Streptophyta</taxon>
        <taxon>Embryophyta</taxon>
        <taxon>Tracheophyta</taxon>
        <taxon>Spermatophyta</taxon>
        <taxon>Magnoliopsida</taxon>
        <taxon>eudicotyledons</taxon>
        <taxon>Gunneridae</taxon>
        <taxon>Pentapetalae</taxon>
        <taxon>rosids</taxon>
        <taxon>malvids</taxon>
        <taxon>Myrtales</taxon>
        <taxon>Lythraceae</taxon>
        <taxon>Punica</taxon>
    </lineage>
</organism>
<name>A0A218VR92_PUNGR</name>
<dbReference type="InterPro" id="IPR044859">
    <property type="entry name" value="Allene_oxi_cyc_Dirigent"/>
</dbReference>
<dbReference type="OrthoDB" id="1864232at2759"/>
<dbReference type="Pfam" id="PF03018">
    <property type="entry name" value="Dirigent"/>
    <property type="match status" value="1"/>
</dbReference>
<reference evidence="7" key="3">
    <citation type="journal article" date="2020" name="Plant Biotechnol. J.">
        <title>The pomegranate (Punica granatum L.) draft genome dissects genetic divergence between soft- and hard-seeded cultivars.</title>
        <authorList>
            <person name="Luo X."/>
            <person name="Li H."/>
            <person name="Wu Z."/>
            <person name="Yao W."/>
            <person name="Zhao P."/>
            <person name="Cao D."/>
            <person name="Yu H."/>
            <person name="Li K."/>
            <person name="Poudel K."/>
            <person name="Zhao D."/>
            <person name="Zhang F."/>
            <person name="Xia X."/>
            <person name="Chen L."/>
            <person name="Wang Q."/>
            <person name="Jing D."/>
            <person name="Cao S."/>
        </authorList>
    </citation>
    <scope>NUCLEOTIDE SEQUENCE [LARGE SCALE GENOMIC DNA]</scope>
</reference>
<dbReference type="Proteomes" id="UP000515151">
    <property type="component" value="Chromosome 7"/>
</dbReference>
<dbReference type="GeneID" id="116214928"/>
<comment type="similarity">
    <text evidence="1 4">Belongs to the plant dirigent protein family.</text>
</comment>
<dbReference type="InterPro" id="IPR004265">
    <property type="entry name" value="Dirigent"/>
</dbReference>
<dbReference type="EMBL" id="MTKT01006319">
    <property type="protein sequence ID" value="OWM62866.1"/>
    <property type="molecule type" value="Genomic_DNA"/>
</dbReference>
<gene>
    <name evidence="8" type="primary">LOC116214928</name>
    <name evidence="5" type="ORF">CDL15_Pgr020160</name>
</gene>
<dbReference type="RefSeq" id="XP_031406296.1">
    <property type="nucleotide sequence ID" value="XM_031550436.1"/>
</dbReference>
<dbReference type="AlphaFoldDB" id="A0A218VR92"/>
<dbReference type="GO" id="GO:0048046">
    <property type="term" value="C:apoplast"/>
    <property type="evidence" value="ECO:0007669"/>
    <property type="project" value="UniProtKB-SubCell"/>
</dbReference>
<dbReference type="Gene3D" id="2.40.480.10">
    <property type="entry name" value="Allene oxide cyclase-like"/>
    <property type="match status" value="1"/>
</dbReference>
<dbReference type="GO" id="GO:0009699">
    <property type="term" value="P:phenylpropanoid biosynthetic process"/>
    <property type="evidence" value="ECO:0007669"/>
    <property type="project" value="UniProtKB-ARBA"/>
</dbReference>
<dbReference type="Proteomes" id="UP000197138">
    <property type="component" value="Unassembled WGS sequence"/>
</dbReference>
<evidence type="ECO:0000313" key="7">
    <source>
        <dbReference type="Proteomes" id="UP000515151"/>
    </source>
</evidence>
<protein>
    <recommendedName>
        <fullName evidence="4">Dirigent protein</fullName>
    </recommendedName>
</protein>
<comment type="function">
    <text evidence="4">Dirigent proteins impart stereoselectivity on the phenoxy radical-coupling reaction, yielding optically active lignans from two molecules of coniferyl alcohol in the biosynthesis of lignans, flavonolignans, and alkaloids and thus plays a central role in plant secondary metabolism.</text>
</comment>
<comment type="subcellular location">
    <subcellularLocation>
        <location evidence="4">Secreted</location>
        <location evidence="4">Extracellular space</location>
        <location evidence="4">Apoplast</location>
    </subcellularLocation>
</comment>
<evidence type="ECO:0000313" key="8">
    <source>
        <dbReference type="RefSeq" id="XP_031406296.1"/>
    </source>
</evidence>
<evidence type="ECO:0000256" key="3">
    <source>
        <dbReference type="ARBA" id="ARBA00022525"/>
    </source>
</evidence>
<reference evidence="6" key="1">
    <citation type="journal article" date="2017" name="Plant J.">
        <title>The pomegranate (Punica granatum L.) genome and the genomics of punicalagin biosynthesis.</title>
        <authorList>
            <person name="Qin G."/>
            <person name="Xu C."/>
            <person name="Ming R."/>
            <person name="Tang H."/>
            <person name="Guyot R."/>
            <person name="Kramer E.M."/>
            <person name="Hu Y."/>
            <person name="Yi X."/>
            <person name="Qi Y."/>
            <person name="Xu X."/>
            <person name="Gao Z."/>
            <person name="Pan H."/>
            <person name="Jian J."/>
            <person name="Tian Y."/>
            <person name="Yue Z."/>
            <person name="Xu Y."/>
        </authorList>
    </citation>
    <scope>NUCLEOTIDE SEQUENCE [LARGE SCALE GENOMIC DNA]</scope>
    <source>
        <strain evidence="6">cv. Dabenzi</strain>
    </source>
</reference>
<dbReference type="PANTHER" id="PTHR21495">
    <property type="entry name" value="NUCLEOPORIN-RELATED"/>
    <property type="match status" value="1"/>
</dbReference>
<evidence type="ECO:0000313" key="6">
    <source>
        <dbReference type="Proteomes" id="UP000197138"/>
    </source>
</evidence>
<evidence type="ECO:0000256" key="1">
    <source>
        <dbReference type="ARBA" id="ARBA00010746"/>
    </source>
</evidence>
<accession>A0A218VR92</accession>
<comment type="subunit">
    <text evidence="2 4">Homodimer.</text>
</comment>
<proteinExistence type="inferred from homology"/>
<keyword evidence="4" id="KW-0052">Apoplast</keyword>